<dbReference type="AlphaFoldDB" id="A0A9P6EF54"/>
<comment type="caution">
    <text evidence="2">The sequence shown here is derived from an EMBL/GenBank/DDBJ whole genome shotgun (WGS) entry which is preliminary data.</text>
</comment>
<feature type="region of interest" description="Disordered" evidence="1">
    <location>
        <begin position="1"/>
        <end position="21"/>
    </location>
</feature>
<evidence type="ECO:0000256" key="1">
    <source>
        <dbReference type="SAM" id="MobiDB-lite"/>
    </source>
</evidence>
<accession>A0A9P6EF54</accession>
<sequence length="61" mass="7178">MPSPAYSMHPTREGQNILPIPTPSFQQVAYQQPRSQQFVPYYDQQGIYSDRPYTNDDEERI</sequence>
<evidence type="ECO:0000313" key="3">
    <source>
        <dbReference type="Proteomes" id="UP000807306"/>
    </source>
</evidence>
<dbReference type="EMBL" id="MU157856">
    <property type="protein sequence ID" value="KAF9527961.1"/>
    <property type="molecule type" value="Genomic_DNA"/>
</dbReference>
<protein>
    <submittedName>
        <fullName evidence="2">Uncharacterized protein</fullName>
    </submittedName>
</protein>
<reference evidence="2" key="1">
    <citation type="submission" date="2020-11" db="EMBL/GenBank/DDBJ databases">
        <authorList>
            <consortium name="DOE Joint Genome Institute"/>
            <person name="Ahrendt S."/>
            <person name="Riley R."/>
            <person name="Andreopoulos W."/>
            <person name="Labutti K."/>
            <person name="Pangilinan J."/>
            <person name="Ruiz-Duenas F.J."/>
            <person name="Barrasa J.M."/>
            <person name="Sanchez-Garcia M."/>
            <person name="Camarero S."/>
            <person name="Miyauchi S."/>
            <person name="Serrano A."/>
            <person name="Linde D."/>
            <person name="Babiker R."/>
            <person name="Drula E."/>
            <person name="Ayuso-Fernandez I."/>
            <person name="Pacheco R."/>
            <person name="Padilla G."/>
            <person name="Ferreira P."/>
            <person name="Barriuso J."/>
            <person name="Kellner H."/>
            <person name="Castanera R."/>
            <person name="Alfaro M."/>
            <person name="Ramirez L."/>
            <person name="Pisabarro A.G."/>
            <person name="Kuo A."/>
            <person name="Tritt A."/>
            <person name="Lipzen A."/>
            <person name="He G."/>
            <person name="Yan M."/>
            <person name="Ng V."/>
            <person name="Cullen D."/>
            <person name="Martin F."/>
            <person name="Rosso M.-N."/>
            <person name="Henrissat B."/>
            <person name="Hibbett D."/>
            <person name="Martinez A.T."/>
            <person name="Grigoriev I.V."/>
        </authorList>
    </citation>
    <scope>NUCLEOTIDE SEQUENCE</scope>
    <source>
        <strain evidence="2">CBS 506.95</strain>
    </source>
</reference>
<gene>
    <name evidence="2" type="ORF">CPB83DRAFT_855089</name>
</gene>
<organism evidence="2 3">
    <name type="scientific">Crepidotus variabilis</name>
    <dbReference type="NCBI Taxonomy" id="179855"/>
    <lineage>
        <taxon>Eukaryota</taxon>
        <taxon>Fungi</taxon>
        <taxon>Dikarya</taxon>
        <taxon>Basidiomycota</taxon>
        <taxon>Agaricomycotina</taxon>
        <taxon>Agaricomycetes</taxon>
        <taxon>Agaricomycetidae</taxon>
        <taxon>Agaricales</taxon>
        <taxon>Agaricineae</taxon>
        <taxon>Crepidotaceae</taxon>
        <taxon>Crepidotus</taxon>
    </lineage>
</organism>
<keyword evidence="3" id="KW-1185">Reference proteome</keyword>
<dbReference type="Proteomes" id="UP000807306">
    <property type="component" value="Unassembled WGS sequence"/>
</dbReference>
<evidence type="ECO:0000313" key="2">
    <source>
        <dbReference type="EMBL" id="KAF9527961.1"/>
    </source>
</evidence>
<name>A0A9P6EF54_9AGAR</name>
<proteinExistence type="predicted"/>